<evidence type="ECO:0000313" key="3">
    <source>
        <dbReference type="Proteomes" id="UP000582837"/>
    </source>
</evidence>
<dbReference type="PROSITE" id="PS51257">
    <property type="entry name" value="PROKAR_LIPOPROTEIN"/>
    <property type="match status" value="1"/>
</dbReference>
<evidence type="ECO:0000313" key="2">
    <source>
        <dbReference type="EMBL" id="MBB6073699.1"/>
    </source>
</evidence>
<dbReference type="Proteomes" id="UP000582837">
    <property type="component" value="Unassembled WGS sequence"/>
</dbReference>
<accession>A0A841H7M9</accession>
<gene>
    <name evidence="2" type="ORF">HNQ61_005370</name>
</gene>
<sequence>MIHRSISRLVVGASILGLAACGTIMQGSKQGIAISSTPSGARLFVDGQEAGITPAIYQMPRKGTHVVRIEMDGYQPYELPITRSVSGWVAGNLVFGGLIGLAVDASTGGMYKLSPDQVTATLQPVRAASDGQGGAIQVVMVQQASPLWEKVGQLQPE</sequence>
<comment type="caution">
    <text evidence="2">The sequence shown here is derived from an EMBL/GenBank/DDBJ whole genome shotgun (WGS) entry which is preliminary data.</text>
</comment>
<keyword evidence="3" id="KW-1185">Reference proteome</keyword>
<feature type="domain" description="PEGA" evidence="1">
    <location>
        <begin position="32"/>
        <end position="81"/>
    </location>
</feature>
<dbReference type="AlphaFoldDB" id="A0A841H7M9"/>
<dbReference type="RefSeq" id="WP_184430784.1">
    <property type="nucleotide sequence ID" value="NZ_JACHIA010000028.1"/>
</dbReference>
<name>A0A841H7M9_9BACT</name>
<dbReference type="EMBL" id="JACHIA010000028">
    <property type="protein sequence ID" value="MBB6073699.1"/>
    <property type="molecule type" value="Genomic_DNA"/>
</dbReference>
<evidence type="ECO:0000259" key="1">
    <source>
        <dbReference type="Pfam" id="PF08308"/>
    </source>
</evidence>
<proteinExistence type="predicted"/>
<reference evidence="2 3" key="1">
    <citation type="submission" date="2020-08" db="EMBL/GenBank/DDBJ databases">
        <title>Genomic Encyclopedia of Type Strains, Phase IV (KMG-IV): sequencing the most valuable type-strain genomes for metagenomic binning, comparative biology and taxonomic classification.</title>
        <authorList>
            <person name="Goeker M."/>
        </authorList>
    </citation>
    <scope>NUCLEOTIDE SEQUENCE [LARGE SCALE GENOMIC DNA]</scope>
    <source>
        <strain evidence="2 3">DSM 29007</strain>
    </source>
</reference>
<protein>
    <recommendedName>
        <fullName evidence="1">PEGA domain-containing protein</fullName>
    </recommendedName>
</protein>
<dbReference type="Pfam" id="PF08308">
    <property type="entry name" value="PEGA"/>
    <property type="match status" value="1"/>
</dbReference>
<organism evidence="2 3">
    <name type="scientific">Longimicrobium terrae</name>
    <dbReference type="NCBI Taxonomy" id="1639882"/>
    <lineage>
        <taxon>Bacteria</taxon>
        <taxon>Pseudomonadati</taxon>
        <taxon>Gemmatimonadota</taxon>
        <taxon>Longimicrobiia</taxon>
        <taxon>Longimicrobiales</taxon>
        <taxon>Longimicrobiaceae</taxon>
        <taxon>Longimicrobium</taxon>
    </lineage>
</organism>
<dbReference type="InterPro" id="IPR013229">
    <property type="entry name" value="PEGA"/>
</dbReference>